<evidence type="ECO:0000313" key="2">
    <source>
        <dbReference type="EMBL" id="KAG2611541.1"/>
    </source>
</evidence>
<dbReference type="Proteomes" id="UP000823388">
    <property type="component" value="Chromosome 4K"/>
</dbReference>
<feature type="coiled-coil region" evidence="1">
    <location>
        <begin position="248"/>
        <end position="314"/>
    </location>
</feature>
<accession>A0A8T0TI64</accession>
<keyword evidence="3" id="KW-1185">Reference proteome</keyword>
<dbReference type="PANTHER" id="PTHR33063">
    <property type="entry name" value="OS02G0583500 PROTEIN"/>
    <property type="match status" value="1"/>
</dbReference>
<gene>
    <name evidence="2" type="ORF">PVAP13_4KG106405</name>
</gene>
<dbReference type="AlphaFoldDB" id="A0A8T0TI64"/>
<dbReference type="PANTHER" id="PTHR33063:SF13">
    <property type="entry name" value="OS02G0583500 PROTEIN"/>
    <property type="match status" value="1"/>
</dbReference>
<dbReference type="EMBL" id="CM029043">
    <property type="protein sequence ID" value="KAG2611541.1"/>
    <property type="molecule type" value="Genomic_DNA"/>
</dbReference>
<name>A0A8T0TI64_PANVG</name>
<evidence type="ECO:0000313" key="3">
    <source>
        <dbReference type="Proteomes" id="UP000823388"/>
    </source>
</evidence>
<protein>
    <submittedName>
        <fullName evidence="2">Uncharacterized protein</fullName>
    </submittedName>
</protein>
<comment type="caution">
    <text evidence="2">The sequence shown here is derived from an EMBL/GenBank/DDBJ whole genome shotgun (WGS) entry which is preliminary data.</text>
</comment>
<proteinExistence type="predicted"/>
<evidence type="ECO:0000256" key="1">
    <source>
        <dbReference type="SAM" id="Coils"/>
    </source>
</evidence>
<organism evidence="2 3">
    <name type="scientific">Panicum virgatum</name>
    <name type="common">Blackwell switchgrass</name>
    <dbReference type="NCBI Taxonomy" id="38727"/>
    <lineage>
        <taxon>Eukaryota</taxon>
        <taxon>Viridiplantae</taxon>
        <taxon>Streptophyta</taxon>
        <taxon>Embryophyta</taxon>
        <taxon>Tracheophyta</taxon>
        <taxon>Spermatophyta</taxon>
        <taxon>Magnoliopsida</taxon>
        <taxon>Liliopsida</taxon>
        <taxon>Poales</taxon>
        <taxon>Poaceae</taxon>
        <taxon>PACMAD clade</taxon>
        <taxon>Panicoideae</taxon>
        <taxon>Panicodae</taxon>
        <taxon>Paniceae</taxon>
        <taxon>Panicinae</taxon>
        <taxon>Panicum</taxon>
        <taxon>Panicum sect. Hiantes</taxon>
    </lineage>
</organism>
<keyword evidence="1" id="KW-0175">Coiled coil</keyword>
<sequence>MRRRCGGRELDDHAEAGDLAVALEARPDDRAVEKGGPDAWATAGPRCDPLLAPIHPPIWSHFSVPHECNIAVRNHIPVFKHWKEYKKHPALFELFLGRLRAKFDIDTSNELVRKGCLEMMQSAVRQQRYKLKKDFFDSIPLHLVRKTSPVKVMSNEQWIDLREDEYKDKELDAVDLFKMCHYSNKKKGYTPTVQSAITQMENQLVAPTEDGQPKSATQVVGAVLHQNTKTNHFLRNVGIQVAKRMTTLQNVQAELEVKKRTNSELQSIINNQREEMDGLKNQVLGTEQARIKDQEENKKKQAELEKKIELLLSQNGQS</sequence>
<reference evidence="2" key="1">
    <citation type="submission" date="2020-05" db="EMBL/GenBank/DDBJ databases">
        <title>WGS assembly of Panicum virgatum.</title>
        <authorList>
            <person name="Lovell J.T."/>
            <person name="Jenkins J."/>
            <person name="Shu S."/>
            <person name="Juenger T.E."/>
            <person name="Schmutz J."/>
        </authorList>
    </citation>
    <scope>NUCLEOTIDE SEQUENCE</scope>
    <source>
        <strain evidence="2">AP13</strain>
    </source>
</reference>